<dbReference type="EMBL" id="CP101740">
    <property type="protein sequence ID" value="UUL83150.1"/>
    <property type="molecule type" value="Genomic_DNA"/>
</dbReference>
<organism evidence="1 2">
    <name type="scientific">Sphingomonas qomolangmaensis</name>
    <dbReference type="NCBI Taxonomy" id="2918765"/>
    <lineage>
        <taxon>Bacteria</taxon>
        <taxon>Pseudomonadati</taxon>
        <taxon>Pseudomonadota</taxon>
        <taxon>Alphaproteobacteria</taxon>
        <taxon>Sphingomonadales</taxon>
        <taxon>Sphingomonadaceae</taxon>
        <taxon>Sphingomonas</taxon>
    </lineage>
</organism>
<gene>
    <name evidence="1" type="ORF">NMP03_02630</name>
</gene>
<dbReference type="RefSeq" id="WP_256506994.1">
    <property type="nucleotide sequence ID" value="NZ_CP101740.1"/>
</dbReference>
<proteinExistence type="predicted"/>
<sequence>MPHNPDPSLIEAWPNQMLQAAAAAQHLQYMFATQWWTMAMAPGLLAFPRNWAGRFDHQLPVPDPIERDDERALFA</sequence>
<name>A0ABY5L851_9SPHN</name>
<protein>
    <submittedName>
        <fullName evidence="1">Uncharacterized protein</fullName>
    </submittedName>
</protein>
<reference evidence="1" key="1">
    <citation type="submission" date="2022-07" db="EMBL/GenBank/DDBJ databases">
        <title>Sphingomonas sp. nov., a novel bacterium isolated from the north slope of the Mount Everest.</title>
        <authorList>
            <person name="Cui X."/>
            <person name="Liu Y."/>
        </authorList>
    </citation>
    <scope>NUCLEOTIDE SEQUENCE</scope>
    <source>
        <strain evidence="1">S5-59</strain>
    </source>
</reference>
<evidence type="ECO:0000313" key="2">
    <source>
        <dbReference type="Proteomes" id="UP001058533"/>
    </source>
</evidence>
<evidence type="ECO:0000313" key="1">
    <source>
        <dbReference type="EMBL" id="UUL83150.1"/>
    </source>
</evidence>
<accession>A0ABY5L851</accession>
<keyword evidence="2" id="KW-1185">Reference proteome</keyword>
<dbReference type="Proteomes" id="UP001058533">
    <property type="component" value="Chromosome"/>
</dbReference>